<evidence type="ECO:0000259" key="1">
    <source>
        <dbReference type="Pfam" id="PF01498"/>
    </source>
</evidence>
<dbReference type="InterPro" id="IPR036397">
    <property type="entry name" value="RNaseH_sf"/>
</dbReference>
<evidence type="ECO:0000313" key="4">
    <source>
        <dbReference type="Proteomes" id="UP000814243"/>
    </source>
</evidence>
<organism evidence="3 4">
    <name type="scientific">Spodoptera exigua</name>
    <name type="common">Beet armyworm</name>
    <name type="synonym">Noctua fulgens</name>
    <dbReference type="NCBI Taxonomy" id="7107"/>
    <lineage>
        <taxon>Eukaryota</taxon>
        <taxon>Metazoa</taxon>
        <taxon>Ecdysozoa</taxon>
        <taxon>Arthropoda</taxon>
        <taxon>Hexapoda</taxon>
        <taxon>Insecta</taxon>
        <taxon>Pterygota</taxon>
        <taxon>Neoptera</taxon>
        <taxon>Endopterygota</taxon>
        <taxon>Lepidoptera</taxon>
        <taxon>Glossata</taxon>
        <taxon>Ditrysia</taxon>
        <taxon>Noctuoidea</taxon>
        <taxon>Noctuidae</taxon>
        <taxon>Amphipyrinae</taxon>
        <taxon>Spodoptera</taxon>
    </lineage>
</organism>
<accession>A0A922MK47</accession>
<protein>
    <recommendedName>
        <fullName evidence="5">Transposase</fullName>
    </recommendedName>
</protein>
<proteinExistence type="predicted"/>
<comment type="caution">
    <text evidence="3">The sequence shown here is derived from an EMBL/GenBank/DDBJ whole genome shotgun (WGS) entry which is preliminary data.</text>
</comment>
<sequence length="311" mass="35854">MWDVNISERDVCKRIQQSCGYKDGRMRAMFNIIKVMVGLKTTLAQDDEIIETYQRNPFKRTQEVANAHQVSTTTIRRRLKSAGLKNRVPARKPLLTDRHKQLRLTFAHAYLNFDFTNVVFLDEKVFSSSSDGRVSLWRINNTRYNQANILEDRRSGRITCGVWGWMSSSGPGELCEITGRLNSVEYTGILSDILLPTVRISYPNISPIYVVQDNSPIHNSRLTLEWFNNSDTLKLINFPPKSPDLNPIENLWGLMVQQWDATQSRTRDSLCCHAFEIWESFRGSQICFNMVASMQERLQDVIDANGGYTRF</sequence>
<gene>
    <name evidence="3" type="ORF">HF086_017174</name>
</gene>
<feature type="domain" description="Tc1-like transposase DDE" evidence="2">
    <location>
        <begin position="118"/>
        <end position="270"/>
    </location>
</feature>
<dbReference type="PANTHER" id="PTHR23022:SF135">
    <property type="entry name" value="SI:DKEY-77F5.3"/>
    <property type="match status" value="1"/>
</dbReference>
<evidence type="ECO:0008006" key="5">
    <source>
        <dbReference type="Google" id="ProtNLM"/>
    </source>
</evidence>
<dbReference type="EMBL" id="JACEFF010000426">
    <property type="protein sequence ID" value="KAH9637941.1"/>
    <property type="molecule type" value="Genomic_DNA"/>
</dbReference>
<dbReference type="InterPro" id="IPR038717">
    <property type="entry name" value="Tc1-like_DDE_dom"/>
</dbReference>
<dbReference type="GO" id="GO:0015074">
    <property type="term" value="P:DNA integration"/>
    <property type="evidence" value="ECO:0007669"/>
    <property type="project" value="InterPro"/>
</dbReference>
<dbReference type="Proteomes" id="UP000814243">
    <property type="component" value="Unassembled WGS sequence"/>
</dbReference>
<reference evidence="3" key="1">
    <citation type="journal article" date="2021" name="G3 (Bethesda)">
        <title>Genome and transcriptome analysis of the beet armyworm Spodoptera exigua reveals targets for pest control. .</title>
        <authorList>
            <person name="Simon S."/>
            <person name="Breeschoten T."/>
            <person name="Jansen H.J."/>
            <person name="Dirks R.P."/>
            <person name="Schranz M.E."/>
            <person name="Ros V.I.D."/>
        </authorList>
    </citation>
    <scope>NUCLEOTIDE SEQUENCE</scope>
    <source>
        <strain evidence="3">TB_SE_WUR_2020</strain>
    </source>
</reference>
<dbReference type="Pfam" id="PF13358">
    <property type="entry name" value="DDE_3"/>
    <property type="match status" value="1"/>
</dbReference>
<dbReference type="InterPro" id="IPR052338">
    <property type="entry name" value="Transposase_5"/>
</dbReference>
<evidence type="ECO:0000259" key="2">
    <source>
        <dbReference type="Pfam" id="PF13358"/>
    </source>
</evidence>
<evidence type="ECO:0000313" key="3">
    <source>
        <dbReference type="EMBL" id="KAH9637941.1"/>
    </source>
</evidence>
<feature type="domain" description="Transposase Tc1-like" evidence="1">
    <location>
        <begin position="46"/>
        <end position="112"/>
    </location>
</feature>
<dbReference type="GO" id="GO:0003677">
    <property type="term" value="F:DNA binding"/>
    <property type="evidence" value="ECO:0007669"/>
    <property type="project" value="InterPro"/>
</dbReference>
<dbReference type="GO" id="GO:0006313">
    <property type="term" value="P:DNA transposition"/>
    <property type="evidence" value="ECO:0007669"/>
    <property type="project" value="InterPro"/>
</dbReference>
<dbReference type="InterPro" id="IPR002492">
    <property type="entry name" value="Transposase_Tc1-like"/>
</dbReference>
<dbReference type="Pfam" id="PF01498">
    <property type="entry name" value="HTH_Tnp_Tc3_2"/>
    <property type="match status" value="1"/>
</dbReference>
<dbReference type="PANTHER" id="PTHR23022">
    <property type="entry name" value="TRANSPOSABLE ELEMENT-RELATED"/>
    <property type="match status" value="1"/>
</dbReference>
<dbReference type="Gene3D" id="3.30.420.10">
    <property type="entry name" value="Ribonuclease H-like superfamily/Ribonuclease H"/>
    <property type="match status" value="1"/>
</dbReference>
<name>A0A922MK47_SPOEX</name>
<dbReference type="AlphaFoldDB" id="A0A922MK47"/>